<feature type="transmembrane region" description="Helical" evidence="6">
    <location>
        <begin position="150"/>
        <end position="168"/>
    </location>
</feature>
<keyword evidence="2 6" id="KW-0812">Transmembrane</keyword>
<evidence type="ECO:0000256" key="5">
    <source>
        <dbReference type="ARBA" id="ARBA00023136"/>
    </source>
</evidence>
<evidence type="ECO:0000256" key="2">
    <source>
        <dbReference type="ARBA" id="ARBA00022692"/>
    </source>
</evidence>
<feature type="transmembrane region" description="Helical" evidence="6">
    <location>
        <begin position="198"/>
        <end position="216"/>
    </location>
</feature>
<keyword evidence="5 6" id="KW-0472">Membrane</keyword>
<protein>
    <recommendedName>
        <fullName evidence="9">Rod shape-determining protein RodA</fullName>
    </recommendedName>
</protein>
<feature type="transmembrane region" description="Helical" evidence="6">
    <location>
        <begin position="61"/>
        <end position="79"/>
    </location>
</feature>
<comment type="subcellular location">
    <subcellularLocation>
        <location evidence="1">Membrane</location>
        <topology evidence="1">Multi-pass membrane protein</topology>
    </subcellularLocation>
</comment>
<dbReference type="PANTHER" id="PTHR30474">
    <property type="entry name" value="CELL CYCLE PROTEIN"/>
    <property type="match status" value="1"/>
</dbReference>
<comment type="caution">
    <text evidence="7">The sequence shown here is derived from an EMBL/GenBank/DDBJ whole genome shotgun (WGS) entry which is preliminary data.</text>
</comment>
<dbReference type="PANTHER" id="PTHR30474:SF1">
    <property type="entry name" value="PEPTIDOGLYCAN GLYCOSYLTRANSFERASE MRDB"/>
    <property type="match status" value="1"/>
</dbReference>
<feature type="transmembrane region" description="Helical" evidence="6">
    <location>
        <begin position="30"/>
        <end position="49"/>
    </location>
</feature>
<accession>A0A1F8H8J9</accession>
<reference evidence="7 8" key="1">
    <citation type="journal article" date="2016" name="Nat. Commun.">
        <title>Thousands of microbial genomes shed light on interconnected biogeochemical processes in an aquifer system.</title>
        <authorList>
            <person name="Anantharaman K."/>
            <person name="Brown C.T."/>
            <person name="Hug L.A."/>
            <person name="Sharon I."/>
            <person name="Castelle C.J."/>
            <person name="Probst A.J."/>
            <person name="Thomas B.C."/>
            <person name="Singh A."/>
            <person name="Wilkins M.J."/>
            <person name="Karaoz U."/>
            <person name="Brodie E.L."/>
            <person name="Williams K.H."/>
            <person name="Hubbard S.S."/>
            <person name="Banfield J.F."/>
        </authorList>
    </citation>
    <scope>NUCLEOTIDE SEQUENCE [LARGE SCALE GENOMIC DNA]</scope>
</reference>
<evidence type="ECO:0000313" key="8">
    <source>
        <dbReference type="Proteomes" id="UP000177745"/>
    </source>
</evidence>
<feature type="transmembrane region" description="Helical" evidence="6">
    <location>
        <begin position="86"/>
        <end position="106"/>
    </location>
</feature>
<evidence type="ECO:0000256" key="4">
    <source>
        <dbReference type="ARBA" id="ARBA00022989"/>
    </source>
</evidence>
<keyword evidence="4 6" id="KW-1133">Transmembrane helix</keyword>
<dbReference type="GO" id="GO:0051301">
    <property type="term" value="P:cell division"/>
    <property type="evidence" value="ECO:0007669"/>
    <property type="project" value="InterPro"/>
</dbReference>
<name>A0A1F8H8J9_9BACT</name>
<dbReference type="AlphaFoldDB" id="A0A1F8H8J9"/>
<proteinExistence type="predicted"/>
<dbReference type="EMBL" id="MGKY01000008">
    <property type="protein sequence ID" value="OGN33942.1"/>
    <property type="molecule type" value="Genomic_DNA"/>
</dbReference>
<dbReference type="GO" id="GO:0015648">
    <property type="term" value="F:lipid-linked peptidoglycan transporter activity"/>
    <property type="evidence" value="ECO:0007669"/>
    <property type="project" value="TreeGrafter"/>
</dbReference>
<feature type="transmembrane region" description="Helical" evidence="6">
    <location>
        <begin position="352"/>
        <end position="370"/>
    </location>
</feature>
<evidence type="ECO:0000256" key="6">
    <source>
        <dbReference type="SAM" id="Phobius"/>
    </source>
</evidence>
<dbReference type="InterPro" id="IPR001182">
    <property type="entry name" value="FtsW/RodA"/>
</dbReference>
<feature type="transmembrane region" description="Helical" evidence="6">
    <location>
        <begin position="112"/>
        <end position="138"/>
    </location>
</feature>
<dbReference type="GO" id="GO:0008360">
    <property type="term" value="P:regulation of cell shape"/>
    <property type="evidence" value="ECO:0007669"/>
    <property type="project" value="UniProtKB-KW"/>
</dbReference>
<dbReference type="GO" id="GO:0032153">
    <property type="term" value="C:cell division site"/>
    <property type="evidence" value="ECO:0007669"/>
    <property type="project" value="TreeGrafter"/>
</dbReference>
<feature type="transmembrane region" description="Helical" evidence="6">
    <location>
        <begin position="286"/>
        <end position="307"/>
    </location>
</feature>
<evidence type="ECO:0000256" key="3">
    <source>
        <dbReference type="ARBA" id="ARBA00022960"/>
    </source>
</evidence>
<dbReference type="Pfam" id="PF01098">
    <property type="entry name" value="FTSW_RODA_SPOVE"/>
    <property type="match status" value="1"/>
</dbReference>
<evidence type="ECO:0008006" key="9">
    <source>
        <dbReference type="Google" id="ProtNLM"/>
    </source>
</evidence>
<feature type="transmembrane region" description="Helical" evidence="6">
    <location>
        <begin position="174"/>
        <end position="191"/>
    </location>
</feature>
<dbReference type="Proteomes" id="UP000177745">
    <property type="component" value="Unassembled WGS sequence"/>
</dbReference>
<evidence type="ECO:0000313" key="7">
    <source>
        <dbReference type="EMBL" id="OGN33942.1"/>
    </source>
</evidence>
<gene>
    <name evidence="7" type="ORF">A3G51_00420</name>
</gene>
<feature type="transmembrane region" description="Helical" evidence="6">
    <location>
        <begin position="319"/>
        <end position="340"/>
    </location>
</feature>
<keyword evidence="3" id="KW-0133">Cell shape</keyword>
<dbReference type="GO" id="GO:0005886">
    <property type="term" value="C:plasma membrane"/>
    <property type="evidence" value="ECO:0007669"/>
    <property type="project" value="TreeGrafter"/>
</dbReference>
<organism evidence="7 8">
    <name type="scientific">Candidatus Yanofskybacteria bacterium RIFCSPLOWO2_12_FULL_43_11b</name>
    <dbReference type="NCBI Taxonomy" id="1802710"/>
    <lineage>
        <taxon>Bacteria</taxon>
        <taxon>Candidatus Yanofskyibacteriota</taxon>
    </lineage>
</organism>
<sequence length="377" mass="41629">MALKKSFRNSIRQGLTKKHLIRALFKEIDLPLFAAVAAVSLFSVLNMYGINGFGPLFKKQIIFVAIGMAVMISFSFFNYRYLKNYSFPVLFFYFVSIILLLLTFYSRSVRGVNAWIVLGQFTFEPAELAKLMLIVLMAKYFSQRHVHINQFRHVLVAGIYYGIPVLIILAQPDLGSAIIFSLIWISILAAVGINKKHFFLLVILAVIVSYSSWIFVLKPYQKDRLLTFVNPGGDPRGSGYNLIQSKIAIGSGYWFGNGLGKGSQTTLGFLPESHNDFVFAATAEQLGFVGAGLVVAAILFIVYRILSVGRAVVSNFGKIFSIGMAVFIFAHALIGASVNIGLMPVTGIPFPFLSYGGSYLISIMSGLGILQSIKRYG</sequence>
<evidence type="ECO:0000256" key="1">
    <source>
        <dbReference type="ARBA" id="ARBA00004141"/>
    </source>
</evidence>